<proteinExistence type="predicted"/>
<evidence type="ECO:0000256" key="2">
    <source>
        <dbReference type="ARBA" id="ARBA00022833"/>
    </source>
</evidence>
<dbReference type="VEuPathDB" id="TriTrypDB:LpyrH10_04_2830"/>
<keyword evidence="3" id="KW-0440">LIM domain</keyword>
<dbReference type="RefSeq" id="XP_015661439.1">
    <property type="nucleotide sequence ID" value="XM_015799837.1"/>
</dbReference>
<dbReference type="AlphaFoldDB" id="A0A0M9G5Q5"/>
<keyword evidence="1 3" id="KW-0479">Metal-binding</keyword>
<feature type="domain" description="LIM zinc-binding" evidence="4">
    <location>
        <begin position="96"/>
        <end position="169"/>
    </location>
</feature>
<dbReference type="GO" id="GO:0046872">
    <property type="term" value="F:metal ion binding"/>
    <property type="evidence" value="ECO:0007669"/>
    <property type="project" value="UniProtKB-KW"/>
</dbReference>
<keyword evidence="2 3" id="KW-0862">Zinc</keyword>
<keyword evidence="6" id="KW-1185">Reference proteome</keyword>
<accession>A0A0M9G5Q5</accession>
<evidence type="ECO:0000256" key="1">
    <source>
        <dbReference type="ARBA" id="ARBA00022723"/>
    </source>
</evidence>
<dbReference type="EMBL" id="LGTL01000004">
    <property type="protein sequence ID" value="KPA83000.1"/>
    <property type="molecule type" value="Genomic_DNA"/>
</dbReference>
<dbReference type="InterPro" id="IPR001781">
    <property type="entry name" value="Znf_LIM"/>
</dbReference>
<comment type="caution">
    <text evidence="5">The sequence shown here is derived from an EMBL/GenBank/DDBJ whole genome shotgun (WGS) entry which is preliminary data.</text>
</comment>
<dbReference type="Pfam" id="PF00412">
    <property type="entry name" value="LIM"/>
    <property type="match status" value="1"/>
</dbReference>
<gene>
    <name evidence="5" type="ORF">ABB37_02733</name>
</gene>
<dbReference type="Proteomes" id="UP000037923">
    <property type="component" value="Unassembled WGS sequence"/>
</dbReference>
<name>A0A0M9G5Q5_LEPPY</name>
<dbReference type="CDD" id="cd08368">
    <property type="entry name" value="LIM"/>
    <property type="match status" value="1"/>
</dbReference>
<dbReference type="PROSITE" id="PS50023">
    <property type="entry name" value="LIM_DOMAIN_2"/>
    <property type="match status" value="1"/>
</dbReference>
<evidence type="ECO:0000313" key="6">
    <source>
        <dbReference type="Proteomes" id="UP000037923"/>
    </source>
</evidence>
<dbReference type="Gene3D" id="2.10.110.10">
    <property type="entry name" value="Cysteine Rich Protein"/>
    <property type="match status" value="1"/>
</dbReference>
<sequence length="209" mass="24061">MKRAVQVLLPRSLAAATRPLISVAFSCVGALHMPCRGMHGKPTSGHKVRTQHSRRWWMQSKAHHLTAIPHEEARSRPHFPSYNEDVDKPMTVPDGACCFNCDKPIAADDINSYVWVPSGNARVPTTQGYFFHVHCFKCWNCKYRIMHNQFYSKDGRAWCVACAVGRDIRVPARRWHTSYVNTHRTGSRLTGSFFPRHRHQMEFVFNPNE</sequence>
<organism evidence="5 6">
    <name type="scientific">Leptomonas pyrrhocoris</name>
    <name type="common">Firebug parasite</name>
    <dbReference type="NCBI Taxonomy" id="157538"/>
    <lineage>
        <taxon>Eukaryota</taxon>
        <taxon>Discoba</taxon>
        <taxon>Euglenozoa</taxon>
        <taxon>Kinetoplastea</taxon>
        <taxon>Metakinetoplastina</taxon>
        <taxon>Trypanosomatida</taxon>
        <taxon>Trypanosomatidae</taxon>
        <taxon>Leishmaniinae</taxon>
        <taxon>Leptomonas</taxon>
    </lineage>
</organism>
<dbReference type="SMART" id="SM00132">
    <property type="entry name" value="LIM"/>
    <property type="match status" value="1"/>
</dbReference>
<dbReference type="OMA" id="RAWCVAC"/>
<reference evidence="5 6" key="1">
    <citation type="submission" date="2015-07" db="EMBL/GenBank/DDBJ databases">
        <title>High-quality genome of monoxenous trypanosomatid Leptomonas pyrrhocoris.</title>
        <authorList>
            <person name="Flegontov P."/>
            <person name="Butenko A."/>
            <person name="Firsov S."/>
            <person name="Vlcek C."/>
            <person name="Logacheva M.D."/>
            <person name="Field M."/>
            <person name="Filatov D."/>
            <person name="Flegontova O."/>
            <person name="Gerasimov E."/>
            <person name="Jackson A.P."/>
            <person name="Kelly S."/>
            <person name="Opperdoes F."/>
            <person name="O'Reilly A."/>
            <person name="Votypka J."/>
            <person name="Yurchenko V."/>
            <person name="Lukes J."/>
        </authorList>
    </citation>
    <scope>NUCLEOTIDE SEQUENCE [LARGE SCALE GENOMIC DNA]</scope>
    <source>
        <strain evidence="5">H10</strain>
    </source>
</reference>
<evidence type="ECO:0000259" key="4">
    <source>
        <dbReference type="PROSITE" id="PS50023"/>
    </source>
</evidence>
<dbReference type="OrthoDB" id="274660at2759"/>
<evidence type="ECO:0000256" key="3">
    <source>
        <dbReference type="PROSITE-ProRule" id="PRU00125"/>
    </source>
</evidence>
<dbReference type="GeneID" id="26903024"/>
<evidence type="ECO:0000313" key="5">
    <source>
        <dbReference type="EMBL" id="KPA83000.1"/>
    </source>
</evidence>
<protein>
    <recommendedName>
        <fullName evidence="4">LIM zinc-binding domain-containing protein</fullName>
    </recommendedName>
</protein>